<accession>A0ABQ3YSZ6</accession>
<feature type="domain" description="DUF4232" evidence="3">
    <location>
        <begin position="74"/>
        <end position="189"/>
    </location>
</feature>
<protein>
    <recommendedName>
        <fullName evidence="3">DUF4232 domain-containing protein</fullName>
    </recommendedName>
</protein>
<evidence type="ECO:0000256" key="2">
    <source>
        <dbReference type="SAM" id="SignalP"/>
    </source>
</evidence>
<gene>
    <name evidence="4" type="ORF">Adu01nite_20570</name>
</gene>
<evidence type="ECO:0000313" key="5">
    <source>
        <dbReference type="Proteomes" id="UP000637628"/>
    </source>
</evidence>
<organism evidence="4 5">
    <name type="scientific">Paractinoplanes durhamensis</name>
    <dbReference type="NCBI Taxonomy" id="113563"/>
    <lineage>
        <taxon>Bacteria</taxon>
        <taxon>Bacillati</taxon>
        <taxon>Actinomycetota</taxon>
        <taxon>Actinomycetes</taxon>
        <taxon>Micromonosporales</taxon>
        <taxon>Micromonosporaceae</taxon>
        <taxon>Paractinoplanes</taxon>
    </lineage>
</organism>
<dbReference type="EMBL" id="BOML01000019">
    <property type="protein sequence ID" value="GIE00707.1"/>
    <property type="molecule type" value="Genomic_DNA"/>
</dbReference>
<name>A0ABQ3YSZ6_9ACTN</name>
<evidence type="ECO:0000256" key="1">
    <source>
        <dbReference type="SAM" id="MobiDB-lite"/>
    </source>
</evidence>
<feature type="region of interest" description="Disordered" evidence="1">
    <location>
        <begin position="185"/>
        <end position="213"/>
    </location>
</feature>
<feature type="chain" id="PRO_5045866607" description="DUF4232 domain-containing protein" evidence="2">
    <location>
        <begin position="25"/>
        <end position="354"/>
    </location>
</feature>
<reference evidence="4 5" key="1">
    <citation type="submission" date="2021-01" db="EMBL/GenBank/DDBJ databases">
        <title>Whole genome shotgun sequence of Actinoplanes durhamensis NBRC 14914.</title>
        <authorList>
            <person name="Komaki H."/>
            <person name="Tamura T."/>
        </authorList>
    </citation>
    <scope>NUCLEOTIDE SEQUENCE [LARGE SCALE GENOMIC DNA]</scope>
    <source>
        <strain evidence="4 5">NBRC 14914</strain>
    </source>
</reference>
<keyword evidence="2" id="KW-0732">Signal</keyword>
<feature type="signal peptide" evidence="2">
    <location>
        <begin position="1"/>
        <end position="24"/>
    </location>
</feature>
<dbReference type="InterPro" id="IPR025326">
    <property type="entry name" value="DUF4232"/>
</dbReference>
<proteinExistence type="predicted"/>
<dbReference type="Pfam" id="PF14016">
    <property type="entry name" value="DUF4232"/>
    <property type="match status" value="1"/>
</dbReference>
<feature type="compositionally biased region" description="Basic and acidic residues" evidence="1">
    <location>
        <begin position="192"/>
        <end position="209"/>
    </location>
</feature>
<dbReference type="Proteomes" id="UP000637628">
    <property type="component" value="Unassembled WGS sequence"/>
</dbReference>
<keyword evidence="5" id="KW-1185">Reference proteome</keyword>
<evidence type="ECO:0000313" key="4">
    <source>
        <dbReference type="EMBL" id="GIE00707.1"/>
    </source>
</evidence>
<evidence type="ECO:0000259" key="3">
    <source>
        <dbReference type="Pfam" id="PF14016"/>
    </source>
</evidence>
<comment type="caution">
    <text evidence="4">The sequence shown here is derived from an EMBL/GenBank/DDBJ whole genome shotgun (WGS) entry which is preliminary data.</text>
</comment>
<sequence length="354" mass="36290">MLPMLVTLRLPAAILAAAVLTGCAATGSAGGPKPVPSEALTLKADGSVPWVDEPIDSVYTAPAAPTVAEGSKPCTSAQLTGRLDKWWKPSGEAVLGGRLLGELVVTNGSGAGCVLQGEAGVRLFSAGAEVLVDHASSVNDEAKRKAVPVPAGGTATMRVDWSGPFCGTARPPYELRVTLPHEGGELRAPIGPRDHPACSRNPESPDRPSSHLSASVFDTTVAPDPAAGVRSPLWALTAAATGPQQARPGARITYTVTLANPTAEPVTLLPCPGYLQEISSSAGGAVNGSSYRLYRLNCRPATAVPAHSGLRFEMVATVPETATAGGSVQISWKLQTAQSLPSEHLVGLLTIPVV</sequence>